<keyword evidence="2" id="KW-0479">Metal-binding</keyword>
<comment type="similarity">
    <text evidence="4">Belongs to the PhyH family. PHYHD1 subfamily.</text>
</comment>
<feature type="region of interest" description="Disordered" evidence="5">
    <location>
        <begin position="293"/>
        <end position="312"/>
    </location>
</feature>
<proteinExistence type="inferred from homology"/>
<evidence type="ECO:0000256" key="2">
    <source>
        <dbReference type="ARBA" id="ARBA00022723"/>
    </source>
</evidence>
<comment type="caution">
    <text evidence="6">The sequence shown here is derived from an EMBL/GenBank/DDBJ whole genome shotgun (WGS) entry which is preliminary data.</text>
</comment>
<evidence type="ECO:0000256" key="4">
    <source>
        <dbReference type="ARBA" id="ARBA00038356"/>
    </source>
</evidence>
<comment type="cofactor">
    <cofactor evidence="1">
        <name>Fe cation</name>
        <dbReference type="ChEBI" id="CHEBI:24875"/>
    </cofactor>
</comment>
<dbReference type="AlphaFoldDB" id="A0A8J5JYH6"/>
<keyword evidence="6" id="KW-0560">Oxidoreductase</keyword>
<dbReference type="PANTHER" id="PTHR20883:SF15">
    <property type="entry name" value="PHYTANOYL-COA DIOXYGENASE DOMAIN-CONTAINING PROTEIN 1"/>
    <property type="match status" value="1"/>
</dbReference>
<dbReference type="EMBL" id="JAHLQT010026066">
    <property type="protein sequence ID" value="KAG7163919.1"/>
    <property type="molecule type" value="Genomic_DNA"/>
</dbReference>
<protein>
    <submittedName>
        <fullName evidence="6">Phytanoyl-CoA dioxygenase domain-containing protein 1-like</fullName>
    </submittedName>
</protein>
<organism evidence="6 7">
    <name type="scientific">Homarus americanus</name>
    <name type="common">American lobster</name>
    <dbReference type="NCBI Taxonomy" id="6706"/>
    <lineage>
        <taxon>Eukaryota</taxon>
        <taxon>Metazoa</taxon>
        <taxon>Ecdysozoa</taxon>
        <taxon>Arthropoda</taxon>
        <taxon>Crustacea</taxon>
        <taxon>Multicrustacea</taxon>
        <taxon>Malacostraca</taxon>
        <taxon>Eumalacostraca</taxon>
        <taxon>Eucarida</taxon>
        <taxon>Decapoda</taxon>
        <taxon>Pleocyemata</taxon>
        <taxon>Astacidea</taxon>
        <taxon>Nephropoidea</taxon>
        <taxon>Nephropidae</taxon>
        <taxon>Homarus</taxon>
    </lineage>
</organism>
<dbReference type="Pfam" id="PF05721">
    <property type="entry name" value="PhyH"/>
    <property type="match status" value="1"/>
</dbReference>
<sequence length="312" mass="35327">MENPLSPELLSQTIVAPILSMMLKTIAIETETHISNKGKSVTASQYRREGCVCVPGFLTDDEANSLRASCRRLVEEMDPTQHTPTIFSTSDHNQSRSSYFVDSGDKVHFFFEPEALDENSKLKVDKHRSLNKIGHALHWLVPEFKKVSFSTKMKAVARQLRFVSPAVVQSMYIFKQPGIGGEGQFMSCVGFWFALEDVTLENGCLWYSPGSHNNPTSRRFIRNPDETGDLTCFTAPPDPDDPTKYIPIPVPKGTLVLINGQVDHKSKKNTSPNSRHIYTFHVIERHDTTWDPRNWLQPTPEMPFTGLYENEP</sequence>
<dbReference type="Gene3D" id="2.60.120.620">
    <property type="entry name" value="q2cbj1_9rhob like domain"/>
    <property type="match status" value="1"/>
</dbReference>
<dbReference type="PANTHER" id="PTHR20883">
    <property type="entry name" value="PHYTANOYL-COA DIOXYGENASE DOMAIN CONTAINING 1"/>
    <property type="match status" value="1"/>
</dbReference>
<name>A0A8J5JYH6_HOMAM</name>
<accession>A0A8J5JYH6</accession>
<keyword evidence="3" id="KW-0408">Iron</keyword>
<evidence type="ECO:0000256" key="1">
    <source>
        <dbReference type="ARBA" id="ARBA00001962"/>
    </source>
</evidence>
<reference evidence="6" key="1">
    <citation type="journal article" date="2021" name="Sci. Adv.">
        <title>The American lobster genome reveals insights on longevity, neural, and immune adaptations.</title>
        <authorList>
            <person name="Polinski J.M."/>
            <person name="Zimin A.V."/>
            <person name="Clark K.F."/>
            <person name="Kohn A.B."/>
            <person name="Sadowski N."/>
            <person name="Timp W."/>
            <person name="Ptitsyn A."/>
            <person name="Khanna P."/>
            <person name="Romanova D.Y."/>
            <person name="Williams P."/>
            <person name="Greenwood S.J."/>
            <person name="Moroz L.L."/>
            <person name="Walt D.R."/>
            <person name="Bodnar A.G."/>
        </authorList>
    </citation>
    <scope>NUCLEOTIDE SEQUENCE</scope>
    <source>
        <strain evidence="6">GMGI-L3</strain>
    </source>
</reference>
<evidence type="ECO:0000256" key="3">
    <source>
        <dbReference type="ARBA" id="ARBA00023004"/>
    </source>
</evidence>
<dbReference type="InterPro" id="IPR008775">
    <property type="entry name" value="Phytyl_CoA_dOase-like"/>
</dbReference>
<gene>
    <name evidence="6" type="primary">phyhd1-L</name>
    <name evidence="6" type="ORF">Hamer_G020835</name>
</gene>
<keyword evidence="6" id="KW-0223">Dioxygenase</keyword>
<dbReference type="GO" id="GO:0046872">
    <property type="term" value="F:metal ion binding"/>
    <property type="evidence" value="ECO:0007669"/>
    <property type="project" value="UniProtKB-KW"/>
</dbReference>
<dbReference type="GO" id="GO:0051213">
    <property type="term" value="F:dioxygenase activity"/>
    <property type="evidence" value="ECO:0007669"/>
    <property type="project" value="UniProtKB-KW"/>
</dbReference>
<evidence type="ECO:0000313" key="6">
    <source>
        <dbReference type="EMBL" id="KAG7163919.1"/>
    </source>
</evidence>
<dbReference type="SUPFAM" id="SSF51197">
    <property type="entry name" value="Clavaminate synthase-like"/>
    <property type="match status" value="1"/>
</dbReference>
<evidence type="ECO:0000313" key="7">
    <source>
        <dbReference type="Proteomes" id="UP000747542"/>
    </source>
</evidence>
<keyword evidence="7" id="KW-1185">Reference proteome</keyword>
<dbReference type="Proteomes" id="UP000747542">
    <property type="component" value="Unassembled WGS sequence"/>
</dbReference>
<evidence type="ECO:0000256" key="5">
    <source>
        <dbReference type="SAM" id="MobiDB-lite"/>
    </source>
</evidence>